<dbReference type="RefSeq" id="WP_092832666.1">
    <property type="nucleotide sequence ID" value="NZ_CP028290.1"/>
</dbReference>
<accession>A0A1H0N109</accession>
<dbReference type="AlphaFoldDB" id="A0A1H0N109"/>
<reference evidence="3" key="1">
    <citation type="submission" date="2016-10" db="EMBL/GenBank/DDBJ databases">
        <authorList>
            <person name="Varghese N."/>
            <person name="Submissions S."/>
        </authorList>
    </citation>
    <scope>NUCLEOTIDE SEQUENCE [LARGE SCALE GENOMIC DNA]</scope>
    <source>
        <strain evidence="3">DSM 17101</strain>
    </source>
</reference>
<protein>
    <submittedName>
        <fullName evidence="2">Mor transcription activator family protein</fullName>
    </submittedName>
</protein>
<dbReference type="Pfam" id="PF08765">
    <property type="entry name" value="Mor"/>
    <property type="match status" value="1"/>
</dbReference>
<feature type="domain" description="Mor transcription activator" evidence="1">
    <location>
        <begin position="55"/>
        <end position="134"/>
    </location>
</feature>
<evidence type="ECO:0000313" key="3">
    <source>
        <dbReference type="Proteomes" id="UP000199317"/>
    </source>
</evidence>
<dbReference type="Gene3D" id="1.10.10.60">
    <property type="entry name" value="Homeodomain-like"/>
    <property type="match status" value="1"/>
</dbReference>
<dbReference type="InterPro" id="IPR009057">
    <property type="entry name" value="Homeodomain-like_sf"/>
</dbReference>
<proteinExistence type="predicted"/>
<sequence length="139" mass="15375">MDHLAPAIDTELLPPLLQDFVRLIGLEATLTLVRAHGGLRIFIPTPARCKEDHPFAQLIGLDNLLALAREYGASNHFALPKAERALLAVRDARIAHAYAHHKTARELAAEFHLTERHIERIVAAAGVTAPRDRQQGTLF</sequence>
<evidence type="ECO:0000259" key="1">
    <source>
        <dbReference type="Pfam" id="PF08765"/>
    </source>
</evidence>
<evidence type="ECO:0000313" key="2">
    <source>
        <dbReference type="EMBL" id="SDO86322.1"/>
    </source>
</evidence>
<dbReference type="Proteomes" id="UP000199317">
    <property type="component" value="Unassembled WGS sequence"/>
</dbReference>
<dbReference type="SUPFAM" id="SSF46689">
    <property type="entry name" value="Homeodomain-like"/>
    <property type="match status" value="1"/>
</dbReference>
<dbReference type="OrthoDB" id="8858174at2"/>
<name>A0A1H0N109_9BURK</name>
<keyword evidence="3" id="KW-1185">Reference proteome</keyword>
<organism evidence="2 3">
    <name type="scientific">Paracidovorax cattleyae</name>
    <dbReference type="NCBI Taxonomy" id="80868"/>
    <lineage>
        <taxon>Bacteria</taxon>
        <taxon>Pseudomonadati</taxon>
        <taxon>Pseudomonadota</taxon>
        <taxon>Betaproteobacteria</taxon>
        <taxon>Burkholderiales</taxon>
        <taxon>Comamonadaceae</taxon>
        <taxon>Paracidovorax</taxon>
    </lineage>
</organism>
<gene>
    <name evidence="2" type="ORF">SAMN04489708_104152</name>
</gene>
<dbReference type="InterPro" id="IPR014875">
    <property type="entry name" value="Mor_transcription_activator"/>
</dbReference>
<dbReference type="EMBL" id="FNJL01000004">
    <property type="protein sequence ID" value="SDO86322.1"/>
    <property type="molecule type" value="Genomic_DNA"/>
</dbReference>